<evidence type="ECO:0000256" key="4">
    <source>
        <dbReference type="ARBA" id="ARBA00022488"/>
    </source>
</evidence>
<keyword evidence="29" id="KW-0614">Plasmid</keyword>
<evidence type="ECO:0000259" key="25">
    <source>
        <dbReference type="Pfam" id="PF01742"/>
    </source>
</evidence>
<name>A0A126JI53_CLOBO</name>
<dbReference type="SUPFAM" id="SSF50386">
    <property type="entry name" value="STI-like"/>
    <property type="match status" value="1"/>
</dbReference>
<evidence type="ECO:0000256" key="2">
    <source>
        <dbReference type="ARBA" id="ARBA00004613"/>
    </source>
</evidence>
<comment type="catalytic activity">
    <reaction evidence="21">
        <text>Limited hydrolysis of proteins of the neuroexocytosis apparatus, synaptobrevins, SNAP25 or syntaxin. No detected action on small molecule substrates.</text>
        <dbReference type="EC" id="3.4.24.69"/>
    </reaction>
</comment>
<comment type="similarity">
    <text evidence="3">Belongs to the peptidase M27 family.</text>
</comment>
<keyword evidence="14" id="KW-0843">Virulence</keyword>
<evidence type="ECO:0000259" key="26">
    <source>
        <dbReference type="Pfam" id="PF07951"/>
    </source>
</evidence>
<keyword evidence="18" id="KW-1015">Disulfide bond</keyword>
<dbReference type="FunFam" id="2.60.120.200:FF:000184">
    <property type="entry name" value="Botulinum neurotoxin type A"/>
    <property type="match status" value="1"/>
</dbReference>
<dbReference type="AlphaFoldDB" id="A0A126JI53"/>
<reference evidence="29" key="1">
    <citation type="journal article" date="2016" name="Genome Biol. Evol.">
        <title>Evolution of chromosomal Clostridium botulinum type E neurotoxin gene clusters: evidence provided by their rare plasmid borne counterparts.</title>
        <authorList>
            <person name="Carter A.T."/>
            <person name="Austin J.W."/>
            <person name="Weedmark K.A."/>
            <person name="Peck M.W."/>
        </authorList>
    </citation>
    <scope>NUCLEOTIDE SEQUENCE</scope>
    <source>
        <strain evidence="29">IFR 12/29</strain>
        <plasmid evidence="29">p12/29</plasmid>
    </source>
</reference>
<dbReference type="InterPro" id="IPR012928">
    <property type="entry name" value="Toxin_rcpt-bd_N"/>
</dbReference>
<keyword evidence="17" id="KW-0472">Membrane</keyword>
<dbReference type="GO" id="GO:0044161">
    <property type="term" value="C:host cell cytoplasmic vesicle"/>
    <property type="evidence" value="ECO:0007669"/>
    <property type="project" value="UniProtKB-SubCell"/>
</dbReference>
<evidence type="ECO:0000313" key="29">
    <source>
        <dbReference type="EMBL" id="ALT05366.1"/>
    </source>
</evidence>
<dbReference type="GO" id="GO:0008270">
    <property type="term" value="F:zinc ion binding"/>
    <property type="evidence" value="ECO:0007669"/>
    <property type="project" value="InterPro"/>
</dbReference>
<evidence type="ECO:0000256" key="5">
    <source>
        <dbReference type="ARBA" id="ARBA00022511"/>
    </source>
</evidence>
<evidence type="ECO:0000256" key="12">
    <source>
        <dbReference type="ARBA" id="ARBA00022833"/>
    </source>
</evidence>
<keyword evidence="12" id="KW-0862">Zinc</keyword>
<dbReference type="Gene3D" id="3.90.1240.10">
    <property type="entry name" value="Metalloproteases ('zincins'), catalytic domain like"/>
    <property type="match status" value="1"/>
</dbReference>
<dbReference type="GO" id="GO:0004222">
    <property type="term" value="F:metalloendopeptidase activity"/>
    <property type="evidence" value="ECO:0007669"/>
    <property type="project" value="UniProtKB-EC"/>
</dbReference>
<keyword evidence="10" id="KW-0479">Metal-binding</keyword>
<evidence type="ECO:0000256" key="9">
    <source>
        <dbReference type="ARBA" id="ARBA00022699"/>
    </source>
</evidence>
<dbReference type="Gene3D" id="2.80.10.50">
    <property type="match status" value="1"/>
</dbReference>
<geneLocation type="plasmid" evidence="29">
    <name>p12/29</name>
</geneLocation>
<comment type="subcellular location">
    <subcellularLocation>
        <location evidence="20">Host cytoplasm</location>
        <location evidence="20">Host cytosol</location>
    </subcellularLocation>
    <subcellularLocation>
        <location evidence="23">Host cytoplasmic vesicle</location>
        <location evidence="23">Host secretory vesicle</location>
        <location evidence="23">Host synaptic vesicle membrane</location>
        <topology evidence="23">Multi-pass membrane protein</topology>
    </subcellularLocation>
    <subcellularLocation>
        <location evidence="22">Host synapse</location>
        <location evidence="22">Host presynaptic cell membrane</location>
    </subcellularLocation>
    <subcellularLocation>
        <location evidence="2">Secreted</location>
    </subcellularLocation>
</comment>
<keyword evidence="5" id="KW-1032">Host cell membrane</keyword>
<dbReference type="InterPro" id="IPR013104">
    <property type="entry name" value="Toxin_rcpt-bd_C"/>
</dbReference>
<proteinExistence type="inferred from homology"/>
<dbReference type="GO" id="GO:0005576">
    <property type="term" value="C:extracellular region"/>
    <property type="evidence" value="ECO:0007669"/>
    <property type="project" value="UniProtKB-SubCell"/>
</dbReference>
<evidence type="ECO:0000256" key="10">
    <source>
        <dbReference type="ARBA" id="ARBA00022723"/>
    </source>
</evidence>
<evidence type="ECO:0000256" key="6">
    <source>
        <dbReference type="ARBA" id="ARBA00022525"/>
    </source>
</evidence>
<evidence type="ECO:0000256" key="8">
    <source>
        <dbReference type="ARBA" id="ARBA00022670"/>
    </source>
</evidence>
<evidence type="ECO:0000256" key="3">
    <source>
        <dbReference type="ARBA" id="ARBA00007113"/>
    </source>
</evidence>
<dbReference type="Pfam" id="PF07953">
    <property type="entry name" value="Toxin_R_bind_N"/>
    <property type="match status" value="1"/>
</dbReference>
<dbReference type="InterPro" id="IPR000395">
    <property type="entry name" value="Bot/tetX_LC"/>
</dbReference>
<accession>A0A126JI53</accession>
<evidence type="ECO:0000256" key="7">
    <source>
        <dbReference type="ARBA" id="ARBA00022656"/>
    </source>
</evidence>
<dbReference type="SUPFAM" id="SSF58091">
    <property type="entry name" value="Clostridium neurotoxins, 'coiled-coil' domain"/>
    <property type="match status" value="1"/>
</dbReference>
<dbReference type="GO" id="GO:0044231">
    <property type="term" value="C:host cell presynaptic membrane"/>
    <property type="evidence" value="ECO:0007669"/>
    <property type="project" value="UniProtKB-SubCell"/>
</dbReference>
<evidence type="ECO:0000256" key="17">
    <source>
        <dbReference type="ARBA" id="ARBA00023136"/>
    </source>
</evidence>
<keyword evidence="13" id="KW-1043">Host membrane</keyword>
<sequence>MLYMPKINSFNYNDPVNDRTILYIKPGGCQEFYKSFNIMKNIWIIPERNVIGTTPQDFHPPTSLKNGDSSYYDPNYLQSDEEKDRFLKIVTKIFNRINNNLSGGILLEELSKANPYLGNDNTPDNQFHIGDASAVEIKFSNGSQDILLPNVIIMGAEPDLFETNSSNISLRNNYMPSNHGFGSIAIVTFSPEYSFRFNDNSMNEFIQDPALTLMHELIHSLHGLYGAKGITTKYTITQKQNPLITNIRGTNIEEFLTFGGTDLNIITSAQSNDIYTNLLADYKKIASKLSKVQVSNPLLNPYKDVFEAKYGLDKDASGIYSVNINKFNDIFKKLYSFTEFDLATKFQVKCRQTYIGQYKYFKLSNLLNDSIYNISEGYNINNLKVNFRGQNANLNPRIITPITGRGLVKKIIRFCKNIVSVKGIRKSICIEINNGELFFVASENSYNDDNINTPKEIDDTVTSNNNYENDLDQVILNFNSESAPGLSDEKLNLTIQNDAYIPKYDSNGTSDIEQHDVNELNVFFYLDAQKVPEGENNVNLTSSIDTALLEQPKIYTFFSSEFINNVNKPVQAALFVSWIQQVLVDFTTEANQKSTVDKIADISIVVPYIGLALNIGNEAQKGNFKDALELLGAGILLEFEPELLIPTILVFTIKSFLGSSDNKNKVIKAINNALKERDEKWKEVYSFIVSNWMTKINTQFNKRKEQMYQALQNQVNAIKTIIESKYNSYTLEEKNELTNKYDIKQIENELNQKVSIAMNNIDRFLTESSISYLMKLINEVKINKLREYDENVKTYLLNYIIQHGSILGESQQELNSMVTDTLNNSIPFKLSSYTDDKILISYFNKFFKRIKSSSVLNMRYKNDKYVDTSGYDSNININGDVYKYPTNKNQFGIYNDKLSEVNISQNDYIIYDNKYKNFSISFWVRIPNYDNKIVNVNNEYTIINCMRDNNSGWKVSLNHNEIIWTLQDNAGINQKLAFNYGNANGISDYINKWIFVTITNDRLGDSKLYINGNLIDQKSILNLGNIHVSDNILFKIVNCSYTRYIGIRYFNIFDKELDETEIQTLYSNEPNTNILKDFWGNYLLYDKEYYLLNVLKPNNFIDRRKDSTLSINNIRSTILLANRLYSGIKVKIQRVNNSSTNDNLVRKNDQVYINFVASKTHLFPLYADTATTNKEKTIKISSSGNRFNQVVVMNSVGNNCTMNFKNNNGNNIGLLGFKADTVVASTWYYTHMRDHTNSNGCFWNFISEEHGWQEK</sequence>
<evidence type="ECO:0000256" key="11">
    <source>
        <dbReference type="ARBA" id="ARBA00022801"/>
    </source>
</evidence>
<evidence type="ECO:0000256" key="1">
    <source>
        <dbReference type="ARBA" id="ARBA00001947"/>
    </source>
</evidence>
<evidence type="ECO:0000256" key="18">
    <source>
        <dbReference type="ARBA" id="ARBA00023157"/>
    </source>
</evidence>
<keyword evidence="16" id="KW-0446">Lipid-binding</keyword>
<keyword evidence="4" id="KW-1036">Host cytoplasmic vesicle</keyword>
<evidence type="ECO:0000256" key="15">
    <source>
        <dbReference type="ARBA" id="ARBA00023049"/>
    </source>
</evidence>
<keyword evidence="24" id="KW-1051">Host synapse</keyword>
<dbReference type="GO" id="GO:0090729">
    <property type="term" value="F:toxin activity"/>
    <property type="evidence" value="ECO:0007669"/>
    <property type="project" value="UniProtKB-KW"/>
</dbReference>
<dbReference type="GO" id="GO:0006508">
    <property type="term" value="P:proteolysis"/>
    <property type="evidence" value="ECO:0007669"/>
    <property type="project" value="UniProtKB-KW"/>
</dbReference>
<evidence type="ECO:0000256" key="23">
    <source>
        <dbReference type="ARBA" id="ARBA00060506"/>
    </source>
</evidence>
<dbReference type="Gene3D" id="1.20.1120.10">
    <property type="entry name" value="Clostridium botulinum neurotoxin b, 'coiled-coil' domain"/>
    <property type="match status" value="1"/>
</dbReference>
<feature type="domain" description="Botulinum/Tetanus toxin catalytic chain" evidence="25">
    <location>
        <begin position="7"/>
        <end position="395"/>
    </location>
</feature>
<dbReference type="Pfam" id="PF07951">
    <property type="entry name" value="Toxin_R_bind_C"/>
    <property type="match status" value="1"/>
</dbReference>
<dbReference type="PRINTS" id="PR00760">
    <property type="entry name" value="BONTOXILYSIN"/>
</dbReference>
<keyword evidence="19" id="KW-1035">Host cytoplasm</keyword>
<dbReference type="SUPFAM" id="SSF49899">
    <property type="entry name" value="Concanavalin A-like lectins/glucanases"/>
    <property type="match status" value="1"/>
</dbReference>
<dbReference type="InterPro" id="IPR036248">
    <property type="entry name" value="Clostridium_toxin_transloc"/>
</dbReference>
<keyword evidence="11" id="KW-0378">Hydrolase</keyword>
<dbReference type="FunFam" id="3.90.1240.10:FF:000001">
    <property type="entry name" value="Botulinum neurotoxin type B"/>
    <property type="match status" value="1"/>
</dbReference>
<comment type="cofactor">
    <cofactor evidence="1">
        <name>Zn(2+)</name>
        <dbReference type="ChEBI" id="CHEBI:29105"/>
    </cofactor>
</comment>
<dbReference type="InterPro" id="IPR012500">
    <property type="entry name" value="Toxin_trans"/>
</dbReference>
<evidence type="ECO:0000256" key="24">
    <source>
        <dbReference type="ARBA" id="ARBA00084105"/>
    </source>
</evidence>
<keyword evidence="7" id="KW-0800">Toxin</keyword>
<feature type="domain" description="Clostridium neurotoxin receptor binding N-terminal" evidence="28">
    <location>
        <begin position="862"/>
        <end position="1057"/>
    </location>
</feature>
<keyword evidence="9 29" id="KW-0528">Neurotoxin</keyword>
<evidence type="ECO:0000256" key="21">
    <source>
        <dbReference type="ARBA" id="ARBA00051887"/>
    </source>
</evidence>
<keyword evidence="6" id="KW-0964">Secreted</keyword>
<dbReference type="CDD" id="cd23392">
    <property type="entry name" value="Toxin_R_bind_C_BoNTE"/>
    <property type="match status" value="1"/>
</dbReference>
<dbReference type="Gene3D" id="2.60.120.200">
    <property type="match status" value="1"/>
</dbReference>
<evidence type="ECO:0000259" key="27">
    <source>
        <dbReference type="Pfam" id="PF07952"/>
    </source>
</evidence>
<dbReference type="GO" id="GO:0008320">
    <property type="term" value="F:protein transmembrane transporter activity"/>
    <property type="evidence" value="ECO:0007669"/>
    <property type="project" value="InterPro"/>
</dbReference>
<feature type="domain" description="Clostridium neurotoxin receptor-binding C-terminal" evidence="26">
    <location>
        <begin position="1066"/>
        <end position="1254"/>
    </location>
</feature>
<dbReference type="GO" id="GO:0008289">
    <property type="term" value="F:lipid binding"/>
    <property type="evidence" value="ECO:0007669"/>
    <property type="project" value="UniProtKB-KW"/>
</dbReference>
<dbReference type="InterPro" id="IPR011065">
    <property type="entry name" value="Kunitz_inhibitor_STI-like_sf"/>
</dbReference>
<keyword evidence="15" id="KW-0482">Metalloprotease</keyword>
<evidence type="ECO:0000259" key="28">
    <source>
        <dbReference type="Pfam" id="PF07953"/>
    </source>
</evidence>
<evidence type="ECO:0000256" key="13">
    <source>
        <dbReference type="ARBA" id="ARBA00022870"/>
    </source>
</evidence>
<evidence type="ECO:0000256" key="14">
    <source>
        <dbReference type="ARBA" id="ARBA00023026"/>
    </source>
</evidence>
<keyword evidence="8" id="KW-0645">Protease</keyword>
<evidence type="ECO:0000256" key="20">
    <source>
        <dbReference type="ARBA" id="ARBA00023586"/>
    </source>
</evidence>
<dbReference type="GO" id="GO:0044164">
    <property type="term" value="C:host cell cytosol"/>
    <property type="evidence" value="ECO:0007669"/>
    <property type="project" value="UniProtKB-SubCell"/>
</dbReference>
<dbReference type="Pfam" id="PF01742">
    <property type="entry name" value="Peptidase_M27"/>
    <property type="match status" value="1"/>
</dbReference>
<evidence type="ECO:0000256" key="19">
    <source>
        <dbReference type="ARBA" id="ARBA00023200"/>
    </source>
</evidence>
<dbReference type="SUPFAM" id="SSF55486">
    <property type="entry name" value="Metalloproteases ('zincins'), catalytic domain"/>
    <property type="match status" value="1"/>
</dbReference>
<protein>
    <submittedName>
        <fullName evidence="29">Botulinum neurotoxin type E1</fullName>
    </submittedName>
</protein>
<dbReference type="EMBL" id="KT897275">
    <property type="protein sequence ID" value="ALT05366.1"/>
    <property type="molecule type" value="Genomic_DNA"/>
</dbReference>
<dbReference type="SMR" id="A0A126JI53"/>
<evidence type="ECO:0000256" key="16">
    <source>
        <dbReference type="ARBA" id="ARBA00023121"/>
    </source>
</evidence>
<evidence type="ECO:0000256" key="22">
    <source>
        <dbReference type="ARBA" id="ARBA00060505"/>
    </source>
</evidence>
<organism evidence="29">
    <name type="scientific">Clostridium botulinum</name>
    <dbReference type="NCBI Taxonomy" id="1491"/>
    <lineage>
        <taxon>Bacteria</taxon>
        <taxon>Bacillati</taxon>
        <taxon>Bacillota</taxon>
        <taxon>Clostridia</taxon>
        <taxon>Eubacteriales</taxon>
        <taxon>Clostridiaceae</taxon>
        <taxon>Clostridium</taxon>
    </lineage>
</organism>
<feature type="domain" description="Clostridium neurotoxin translocation" evidence="27">
    <location>
        <begin position="522"/>
        <end position="841"/>
    </location>
</feature>
<dbReference type="Pfam" id="PF07952">
    <property type="entry name" value="Toxin_trans"/>
    <property type="match status" value="1"/>
</dbReference>
<dbReference type="InterPro" id="IPR013320">
    <property type="entry name" value="ConA-like_dom_sf"/>
</dbReference>